<organism evidence="1 2">
    <name type="scientific">Phytophthora aleatoria</name>
    <dbReference type="NCBI Taxonomy" id="2496075"/>
    <lineage>
        <taxon>Eukaryota</taxon>
        <taxon>Sar</taxon>
        <taxon>Stramenopiles</taxon>
        <taxon>Oomycota</taxon>
        <taxon>Peronosporomycetes</taxon>
        <taxon>Peronosporales</taxon>
        <taxon>Peronosporaceae</taxon>
        <taxon>Phytophthora</taxon>
    </lineage>
</organism>
<reference evidence="1" key="1">
    <citation type="submission" date="2021-01" db="EMBL/GenBank/DDBJ databases">
        <title>Phytophthora aleatoria, a newly-described species from Pinus radiata is distinct from Phytophthora cactorum isolates based on comparative genomics.</title>
        <authorList>
            <person name="Mcdougal R."/>
            <person name="Panda P."/>
            <person name="Williams N."/>
            <person name="Studholme D.J."/>
        </authorList>
    </citation>
    <scope>NUCLEOTIDE SEQUENCE</scope>
    <source>
        <strain evidence="1">NZFS 4037</strain>
    </source>
</reference>
<gene>
    <name evidence="1" type="ORF">JG688_00013896</name>
</gene>
<evidence type="ECO:0000313" key="1">
    <source>
        <dbReference type="EMBL" id="KAG6951079.1"/>
    </source>
</evidence>
<dbReference type="Proteomes" id="UP000709295">
    <property type="component" value="Unassembled WGS sequence"/>
</dbReference>
<sequence length="99" mass="11429">MFTRTHRPDIIGPNITMTISVYLQIDRNPPDTAVAPFYETRILIICIVASIAERSQHRKPHSAIYSAPHKSHFYYEKKKKPNTNMRLSYVLVVMCAVIL</sequence>
<name>A0A8J5MDQ5_9STRA</name>
<comment type="caution">
    <text evidence="1">The sequence shown here is derived from an EMBL/GenBank/DDBJ whole genome shotgun (WGS) entry which is preliminary data.</text>
</comment>
<protein>
    <submittedName>
        <fullName evidence="1">Uncharacterized protein</fullName>
    </submittedName>
</protein>
<dbReference type="AlphaFoldDB" id="A0A8J5MDQ5"/>
<dbReference type="EMBL" id="JAENGY010001238">
    <property type="protein sequence ID" value="KAG6951079.1"/>
    <property type="molecule type" value="Genomic_DNA"/>
</dbReference>
<keyword evidence="2" id="KW-1185">Reference proteome</keyword>
<proteinExistence type="predicted"/>
<accession>A0A8J5MDQ5</accession>
<evidence type="ECO:0000313" key="2">
    <source>
        <dbReference type="Proteomes" id="UP000709295"/>
    </source>
</evidence>